<feature type="non-terminal residue" evidence="1">
    <location>
        <position position="51"/>
    </location>
</feature>
<dbReference type="Proteomes" id="UP000054359">
    <property type="component" value="Unassembled WGS sequence"/>
</dbReference>
<sequence>MDMMKTFGYALQPKDHQWKKQQTSCKLCYLTMAPTTWKSFLELKLAMLSLH</sequence>
<evidence type="ECO:0000313" key="2">
    <source>
        <dbReference type="Proteomes" id="UP000054359"/>
    </source>
</evidence>
<evidence type="ECO:0000313" key="1">
    <source>
        <dbReference type="EMBL" id="KFM79470.1"/>
    </source>
</evidence>
<reference evidence="1 2" key="1">
    <citation type="submission" date="2013-11" db="EMBL/GenBank/DDBJ databases">
        <title>Genome sequencing of Stegodyphus mimosarum.</title>
        <authorList>
            <person name="Bechsgaard J."/>
        </authorList>
    </citation>
    <scope>NUCLEOTIDE SEQUENCE [LARGE SCALE GENOMIC DNA]</scope>
</reference>
<dbReference type="AlphaFoldDB" id="A0A087UQ31"/>
<name>A0A087UQ31_STEMI</name>
<organism evidence="1 2">
    <name type="scientific">Stegodyphus mimosarum</name>
    <name type="common">African social velvet spider</name>
    <dbReference type="NCBI Taxonomy" id="407821"/>
    <lineage>
        <taxon>Eukaryota</taxon>
        <taxon>Metazoa</taxon>
        <taxon>Ecdysozoa</taxon>
        <taxon>Arthropoda</taxon>
        <taxon>Chelicerata</taxon>
        <taxon>Arachnida</taxon>
        <taxon>Araneae</taxon>
        <taxon>Araneomorphae</taxon>
        <taxon>Entelegynae</taxon>
        <taxon>Eresoidea</taxon>
        <taxon>Eresidae</taxon>
        <taxon>Stegodyphus</taxon>
    </lineage>
</organism>
<protein>
    <submittedName>
        <fullName evidence="1">Uncharacterized protein</fullName>
    </submittedName>
</protein>
<keyword evidence="2" id="KW-1185">Reference proteome</keyword>
<proteinExistence type="predicted"/>
<accession>A0A087UQ31</accession>
<dbReference type="EMBL" id="KK120975">
    <property type="protein sequence ID" value="KFM79470.1"/>
    <property type="molecule type" value="Genomic_DNA"/>
</dbReference>
<gene>
    <name evidence="1" type="ORF">X975_02926</name>
</gene>